<accession>A0A1Y5FDE8</accession>
<proteinExistence type="predicted"/>
<name>A0A1Y5FDE8_9BACT</name>
<organism evidence="1 2">
    <name type="scientific">Halobacteriovorax marinus</name>
    <dbReference type="NCBI Taxonomy" id="97084"/>
    <lineage>
        <taxon>Bacteria</taxon>
        <taxon>Pseudomonadati</taxon>
        <taxon>Bdellovibrionota</taxon>
        <taxon>Bacteriovoracia</taxon>
        <taxon>Bacteriovoracales</taxon>
        <taxon>Halobacteriovoraceae</taxon>
        <taxon>Halobacteriovorax</taxon>
    </lineage>
</organism>
<sequence length="149" mass="17344">MSELQEFVKKRTSDFSGISCRKIYGLDAFYLSDIPFIVISSNEQIIVKVDDFEVKKTLLKIPQVSQWILNDKVMENWFLLPDTFNKKKNKLAPILEMTSKALLHPRKEKTKRKKKSKTQNNSDKIAVETVTNVEKNPSFFKRLCNFIIG</sequence>
<evidence type="ECO:0008006" key="3">
    <source>
        <dbReference type="Google" id="ProtNLM"/>
    </source>
</evidence>
<dbReference type="SUPFAM" id="SSF159894">
    <property type="entry name" value="YgaC/TfoX-N like"/>
    <property type="match status" value="1"/>
</dbReference>
<protein>
    <recommendedName>
        <fullName evidence="3">TfoX N-terminal domain-containing protein</fullName>
    </recommendedName>
</protein>
<comment type="caution">
    <text evidence="1">The sequence shown here is derived from an EMBL/GenBank/DDBJ whole genome shotgun (WGS) entry which is preliminary data.</text>
</comment>
<dbReference type="Proteomes" id="UP000196531">
    <property type="component" value="Unassembled WGS sequence"/>
</dbReference>
<dbReference type="EMBL" id="MAAO01000006">
    <property type="protein sequence ID" value="OUR96890.1"/>
    <property type="molecule type" value="Genomic_DNA"/>
</dbReference>
<evidence type="ECO:0000313" key="2">
    <source>
        <dbReference type="Proteomes" id="UP000196531"/>
    </source>
</evidence>
<dbReference type="AlphaFoldDB" id="A0A1Y5FDE8"/>
<reference evidence="2" key="1">
    <citation type="journal article" date="2017" name="Proc. Natl. Acad. Sci. U.S.A.">
        <title>Simulation of Deepwater Horizon oil plume reveals substrate specialization within a complex community of hydrocarbon-degraders.</title>
        <authorList>
            <person name="Hu P."/>
            <person name="Dubinsky E.A."/>
            <person name="Probst A.J."/>
            <person name="Wang J."/>
            <person name="Sieber C.M.K."/>
            <person name="Tom L.M."/>
            <person name="Gardinali P."/>
            <person name="Banfield J.F."/>
            <person name="Atlas R.M."/>
            <person name="Andersen G.L."/>
        </authorList>
    </citation>
    <scope>NUCLEOTIDE SEQUENCE [LARGE SCALE GENOMIC DNA]</scope>
</reference>
<evidence type="ECO:0000313" key="1">
    <source>
        <dbReference type="EMBL" id="OUR96890.1"/>
    </source>
</evidence>
<gene>
    <name evidence="1" type="ORF">A9Q84_11175</name>
</gene>